<comment type="caution">
    <text evidence="12">The sequence shown here is derived from an EMBL/GenBank/DDBJ whole genome shotgun (WGS) entry which is preliminary data.</text>
</comment>
<dbReference type="Gene3D" id="3.40.50.150">
    <property type="entry name" value="Vaccinia Virus protein VP39"/>
    <property type="match status" value="1"/>
</dbReference>
<dbReference type="GO" id="GO:0005737">
    <property type="term" value="C:cytoplasm"/>
    <property type="evidence" value="ECO:0007669"/>
    <property type="project" value="UniProtKB-SubCell"/>
</dbReference>
<evidence type="ECO:0000256" key="2">
    <source>
        <dbReference type="ARBA" id="ARBA00005369"/>
    </source>
</evidence>
<dbReference type="PANTHER" id="PTHR11579:SF0">
    <property type="entry name" value="PROTEIN-L-ISOASPARTATE(D-ASPARTATE) O-METHYLTRANSFERASE"/>
    <property type="match status" value="1"/>
</dbReference>
<keyword evidence="6 12" id="KW-0489">Methyltransferase</keyword>
<evidence type="ECO:0000256" key="6">
    <source>
        <dbReference type="ARBA" id="ARBA00022603"/>
    </source>
</evidence>
<sequence>MTATTPPWRTLAHRLADELATEGVLRSPQWRAAIETVPRHVFVPRFHTQQRDGRWSETGAESPDWLDQVYRNQPLITALATTPRGSQVTVSSSTKPGLMIRMLEALDLEDSHRVLEIGTGTGYNAGLLTRRLGDDQVCSVDIGADLVATARTRLHELGLRPTLVAAHGGAGLPGHAPFDRIIATCSVPTIPWAWAEQVREGGLILADLKRSVHAGNLVLLTRHADRLEGRFLPRWAGFMAIRDTDCAPPDRHISFTPADGAHSTTSLSPHPWESLIPWLLAQSRMPSQLTFGYRGLTDTGAHQWAVFTASEGSWCAVAMNATNDRRDVRQHGATRIWDEYEKSRSQWQNLGEPGWDRFGVTVTDDGTHRLWLDEPDGTHTWVLPRAAGQRATWG</sequence>
<evidence type="ECO:0000256" key="1">
    <source>
        <dbReference type="ARBA" id="ARBA00004496"/>
    </source>
</evidence>
<dbReference type="Pfam" id="PF01135">
    <property type="entry name" value="PCMT"/>
    <property type="match status" value="1"/>
</dbReference>
<evidence type="ECO:0000256" key="3">
    <source>
        <dbReference type="ARBA" id="ARBA00011890"/>
    </source>
</evidence>
<evidence type="ECO:0000256" key="7">
    <source>
        <dbReference type="ARBA" id="ARBA00022679"/>
    </source>
</evidence>
<dbReference type="InterPro" id="IPR000682">
    <property type="entry name" value="PCMT"/>
</dbReference>
<dbReference type="SUPFAM" id="SSF53335">
    <property type="entry name" value="S-adenosyl-L-methionine-dependent methyltransferases"/>
    <property type="match status" value="1"/>
</dbReference>
<evidence type="ECO:0000256" key="4">
    <source>
        <dbReference type="ARBA" id="ARBA00013346"/>
    </source>
</evidence>
<comment type="similarity">
    <text evidence="2">Belongs to the methyltransferase superfamily. L-isoaspartyl/D-aspartyl protein methyltransferase family.</text>
</comment>
<dbReference type="Proteomes" id="UP000580861">
    <property type="component" value="Unassembled WGS sequence"/>
</dbReference>
<dbReference type="GO" id="GO:0032259">
    <property type="term" value="P:methylation"/>
    <property type="evidence" value="ECO:0007669"/>
    <property type="project" value="UniProtKB-KW"/>
</dbReference>
<dbReference type="GO" id="GO:0004719">
    <property type="term" value="F:protein-L-isoaspartate (D-aspartate) O-methyltransferase activity"/>
    <property type="evidence" value="ECO:0007669"/>
    <property type="project" value="UniProtKB-EC"/>
</dbReference>
<name>A0A841BBU3_9PSEU</name>
<gene>
    <name evidence="12" type="ORF">HDA45_008386</name>
</gene>
<keyword evidence="7 12" id="KW-0808">Transferase</keyword>
<proteinExistence type="inferred from homology"/>
<evidence type="ECO:0000256" key="9">
    <source>
        <dbReference type="ARBA" id="ARBA00030757"/>
    </source>
</evidence>
<evidence type="ECO:0000256" key="11">
    <source>
        <dbReference type="ARBA" id="ARBA00031350"/>
    </source>
</evidence>
<keyword evidence="8" id="KW-0949">S-adenosyl-L-methionine</keyword>
<keyword evidence="5" id="KW-0963">Cytoplasm</keyword>
<dbReference type="PANTHER" id="PTHR11579">
    <property type="entry name" value="PROTEIN-L-ISOASPARTATE O-METHYLTRANSFERASE"/>
    <property type="match status" value="1"/>
</dbReference>
<dbReference type="RefSeq" id="WP_184905092.1">
    <property type="nucleotide sequence ID" value="NZ_JACHMX010000001.1"/>
</dbReference>
<accession>A0A841BBU3</accession>
<dbReference type="EC" id="2.1.1.77" evidence="3"/>
<keyword evidence="13" id="KW-1185">Reference proteome</keyword>
<evidence type="ECO:0000256" key="8">
    <source>
        <dbReference type="ARBA" id="ARBA00022691"/>
    </source>
</evidence>
<dbReference type="InterPro" id="IPR029063">
    <property type="entry name" value="SAM-dependent_MTases_sf"/>
</dbReference>
<organism evidence="12 13">
    <name type="scientific">Amycolatopsis umgeniensis</name>
    <dbReference type="NCBI Taxonomy" id="336628"/>
    <lineage>
        <taxon>Bacteria</taxon>
        <taxon>Bacillati</taxon>
        <taxon>Actinomycetota</taxon>
        <taxon>Actinomycetes</taxon>
        <taxon>Pseudonocardiales</taxon>
        <taxon>Pseudonocardiaceae</taxon>
        <taxon>Amycolatopsis</taxon>
    </lineage>
</organism>
<evidence type="ECO:0000256" key="10">
    <source>
        <dbReference type="ARBA" id="ARBA00031323"/>
    </source>
</evidence>
<dbReference type="EMBL" id="JACHMX010000001">
    <property type="protein sequence ID" value="MBB5858299.1"/>
    <property type="molecule type" value="Genomic_DNA"/>
</dbReference>
<evidence type="ECO:0000313" key="13">
    <source>
        <dbReference type="Proteomes" id="UP000580861"/>
    </source>
</evidence>
<dbReference type="AlphaFoldDB" id="A0A841BBU3"/>
<dbReference type="CDD" id="cd02440">
    <property type="entry name" value="AdoMet_MTases"/>
    <property type="match status" value="1"/>
</dbReference>
<reference evidence="12 13" key="1">
    <citation type="submission" date="2020-08" db="EMBL/GenBank/DDBJ databases">
        <title>Sequencing the genomes of 1000 actinobacteria strains.</title>
        <authorList>
            <person name="Klenk H.-P."/>
        </authorList>
    </citation>
    <scope>NUCLEOTIDE SEQUENCE [LARGE SCALE GENOMIC DNA]</scope>
    <source>
        <strain evidence="12 13">DSM 45272</strain>
    </source>
</reference>
<protein>
    <recommendedName>
        <fullName evidence="4">Protein-L-isoaspartate O-methyltransferase</fullName>
        <ecNumber evidence="3">2.1.1.77</ecNumber>
    </recommendedName>
    <alternativeName>
        <fullName evidence="11">L-isoaspartyl protein carboxyl methyltransferase</fullName>
    </alternativeName>
    <alternativeName>
        <fullName evidence="9">Protein L-isoaspartyl methyltransferase</fullName>
    </alternativeName>
    <alternativeName>
        <fullName evidence="10">Protein-beta-aspartate methyltransferase</fullName>
    </alternativeName>
</protein>
<comment type="subcellular location">
    <subcellularLocation>
        <location evidence="1">Cytoplasm</location>
    </subcellularLocation>
</comment>
<evidence type="ECO:0000256" key="5">
    <source>
        <dbReference type="ARBA" id="ARBA00022490"/>
    </source>
</evidence>
<evidence type="ECO:0000313" key="12">
    <source>
        <dbReference type="EMBL" id="MBB5858299.1"/>
    </source>
</evidence>